<accession>A0A8J5WIC0</accession>
<dbReference type="Proteomes" id="UP000729402">
    <property type="component" value="Unassembled WGS sequence"/>
</dbReference>
<gene>
    <name evidence="1" type="ORF">GUJ93_ZPchr0011g27666</name>
</gene>
<dbReference type="AlphaFoldDB" id="A0A8J5WIC0"/>
<evidence type="ECO:0000313" key="1">
    <source>
        <dbReference type="EMBL" id="KAG8088862.1"/>
    </source>
</evidence>
<organism evidence="1 2">
    <name type="scientific">Zizania palustris</name>
    <name type="common">Northern wild rice</name>
    <dbReference type="NCBI Taxonomy" id="103762"/>
    <lineage>
        <taxon>Eukaryota</taxon>
        <taxon>Viridiplantae</taxon>
        <taxon>Streptophyta</taxon>
        <taxon>Embryophyta</taxon>
        <taxon>Tracheophyta</taxon>
        <taxon>Spermatophyta</taxon>
        <taxon>Magnoliopsida</taxon>
        <taxon>Liliopsida</taxon>
        <taxon>Poales</taxon>
        <taxon>Poaceae</taxon>
        <taxon>BOP clade</taxon>
        <taxon>Oryzoideae</taxon>
        <taxon>Oryzeae</taxon>
        <taxon>Zizaniinae</taxon>
        <taxon>Zizania</taxon>
    </lineage>
</organism>
<dbReference type="EMBL" id="JAAALK010000081">
    <property type="protein sequence ID" value="KAG8088862.1"/>
    <property type="molecule type" value="Genomic_DNA"/>
</dbReference>
<name>A0A8J5WIC0_ZIZPA</name>
<proteinExistence type="predicted"/>
<evidence type="ECO:0000313" key="2">
    <source>
        <dbReference type="Proteomes" id="UP000729402"/>
    </source>
</evidence>
<reference evidence="1" key="1">
    <citation type="journal article" date="2021" name="bioRxiv">
        <title>Whole Genome Assembly and Annotation of Northern Wild Rice, Zizania palustris L., Supports a Whole Genome Duplication in the Zizania Genus.</title>
        <authorList>
            <person name="Haas M."/>
            <person name="Kono T."/>
            <person name="Macchietto M."/>
            <person name="Millas R."/>
            <person name="McGilp L."/>
            <person name="Shao M."/>
            <person name="Duquette J."/>
            <person name="Hirsch C.N."/>
            <person name="Kimball J."/>
        </authorList>
    </citation>
    <scope>NUCLEOTIDE SEQUENCE</scope>
    <source>
        <tissue evidence="1">Fresh leaf tissue</tissue>
    </source>
</reference>
<protein>
    <submittedName>
        <fullName evidence="1">Uncharacterized protein</fullName>
    </submittedName>
</protein>
<comment type="caution">
    <text evidence="1">The sequence shown here is derived from an EMBL/GenBank/DDBJ whole genome shotgun (WGS) entry which is preliminary data.</text>
</comment>
<sequence length="99" mass="10897">MQDVAALMTAQGLLWEVEDFVREAGVLSHVELGAEVVELVPIVSESFEAASSEASDSCVGGVMLTDELCDGIVKQVEYYFSNEFLMKIVKKNKQCFDTQ</sequence>
<dbReference type="OrthoDB" id="435402at2759"/>
<keyword evidence="2" id="KW-1185">Reference proteome</keyword>
<reference evidence="1" key="2">
    <citation type="submission" date="2021-02" db="EMBL/GenBank/DDBJ databases">
        <authorList>
            <person name="Kimball J.A."/>
            <person name="Haas M.W."/>
            <person name="Macchietto M."/>
            <person name="Kono T."/>
            <person name="Duquette J."/>
            <person name="Shao M."/>
        </authorList>
    </citation>
    <scope>NUCLEOTIDE SEQUENCE</scope>
    <source>
        <tissue evidence="1">Fresh leaf tissue</tissue>
    </source>
</reference>